<dbReference type="PANTHER" id="PTHR30629:SF2">
    <property type="entry name" value="PROPHAGE INTEGRASE INTS-RELATED"/>
    <property type="match status" value="1"/>
</dbReference>
<comment type="similarity">
    <text evidence="1">Belongs to the 'phage' integrase family.</text>
</comment>
<dbReference type="RefSeq" id="WP_013107063.1">
    <property type="nucleotide sequence ID" value="NC_014145.1"/>
</dbReference>
<keyword evidence="4" id="KW-0233">DNA recombination</keyword>
<dbReference type="GO" id="GO:0003677">
    <property type="term" value="F:DNA binding"/>
    <property type="evidence" value="ECO:0007669"/>
    <property type="project" value="UniProtKB-KW"/>
</dbReference>
<dbReference type="InterPro" id="IPR013762">
    <property type="entry name" value="Integrase-like_cat_sf"/>
</dbReference>
<reference evidence="7" key="2">
    <citation type="journal article" date="2010" name="PLoS Genet.">
        <title>Structure, function, and evolution of the Thiomonas spp. genome.</title>
        <authorList>
            <person name="Arsene-Ploetze F."/>
            <person name="Koechler S."/>
            <person name="Marchal M."/>
            <person name="Coppee J.Y."/>
            <person name="Chandler M."/>
            <person name="Bonnefoy V."/>
            <person name="Brochier-Armanet C."/>
            <person name="Barakat M."/>
            <person name="Barbe V."/>
            <person name="Battaglia-Brunet F."/>
            <person name="Bruneel O."/>
            <person name="Bryan C.G."/>
            <person name="Cleiss-Arnold J."/>
            <person name="Cruveiller S."/>
            <person name="Erhardt M."/>
            <person name="Heinrich-Salmeron A."/>
            <person name="Hommais F."/>
            <person name="Joulian C."/>
            <person name="Krin E."/>
            <person name="Lieutaud A."/>
            <person name="Lievremont D."/>
            <person name="Michel C."/>
            <person name="Muller D."/>
            <person name="Ortet P."/>
            <person name="Proux C."/>
            <person name="Siguier P."/>
            <person name="Roche D."/>
            <person name="Rouy Z."/>
            <person name="Salvignol G."/>
            <person name="Slyemi D."/>
            <person name="Talla E."/>
            <person name="Weiss S."/>
            <person name="Weissenbach J."/>
            <person name="Medigue C."/>
            <person name="Bertin P.N."/>
        </authorList>
    </citation>
    <scope>NUCLEOTIDE SEQUENCE [LARGE SCALE GENOMIC DNA]</scope>
    <source>
        <strain evidence="7">DSM 22701 / CIP 110005 / 3As</strain>
    </source>
</reference>
<dbReference type="InterPro" id="IPR010998">
    <property type="entry name" value="Integrase_recombinase_N"/>
</dbReference>
<evidence type="ECO:0000256" key="1">
    <source>
        <dbReference type="ARBA" id="ARBA00008857"/>
    </source>
</evidence>
<reference key="1">
    <citation type="submission" date="2009-07" db="EMBL/GenBank/DDBJ databases">
        <authorList>
            <person name="Genoscope - CEA"/>
        </authorList>
    </citation>
    <scope>NUCLEOTIDE SEQUENCE</scope>
    <source>
        <strain>3As</strain>
    </source>
</reference>
<proteinExistence type="inferred from homology"/>
<dbReference type="InterPro" id="IPR038488">
    <property type="entry name" value="Integrase_DNA-bd_sf"/>
</dbReference>
<feature type="domain" description="Tyr recombinase" evidence="5">
    <location>
        <begin position="207"/>
        <end position="378"/>
    </location>
</feature>
<dbReference type="GO" id="GO:0006310">
    <property type="term" value="P:DNA recombination"/>
    <property type="evidence" value="ECO:0007669"/>
    <property type="project" value="UniProtKB-KW"/>
</dbReference>
<dbReference type="SUPFAM" id="SSF56349">
    <property type="entry name" value="DNA breaking-rejoining enzymes"/>
    <property type="match status" value="1"/>
</dbReference>
<dbReference type="InterPro" id="IPR053876">
    <property type="entry name" value="Phage_int_M"/>
</dbReference>
<keyword evidence="3" id="KW-0238">DNA-binding</keyword>
<dbReference type="Gene3D" id="1.10.443.10">
    <property type="entry name" value="Intergrase catalytic core"/>
    <property type="match status" value="1"/>
</dbReference>
<dbReference type="KEGG" id="thi:THI_3213"/>
<dbReference type="InterPro" id="IPR025166">
    <property type="entry name" value="Integrase_DNA_bind_dom"/>
</dbReference>
<keyword evidence="2" id="KW-0229">DNA integration</keyword>
<dbReference type="PANTHER" id="PTHR30629">
    <property type="entry name" value="PROPHAGE INTEGRASE"/>
    <property type="match status" value="1"/>
</dbReference>
<dbReference type="InterPro" id="IPR011010">
    <property type="entry name" value="DNA_brk_join_enz"/>
</dbReference>
<dbReference type="Proteomes" id="UP000002372">
    <property type="component" value="Chromosome"/>
</dbReference>
<gene>
    <name evidence="6" type="ordered locus">THI_3213</name>
</gene>
<evidence type="ECO:0000256" key="2">
    <source>
        <dbReference type="ARBA" id="ARBA00022908"/>
    </source>
</evidence>
<sequence>MAKGQLTAQEVRKWSKVDGLHRVATGLYLRVRGGSALWTFRYMVAGKASEQSLGPVSALTLADALAKAAEVRAKIRRGEDFALRPSATVVPTPSDTFEEVALQLWESMKPGWKNPKHADQWINTLRMYAFPRFGRKAVSEIGTDEVLTALTPIWQIKHETATRLRQRIEAVLSAAKARGLRAGENPAAWRGHLNALLPTISKKRRVKHFEAMDWREVPAFMAQLRQRANMSSWALQFTILTALRTGTVIGTPWSEIDLERRLWVIPAERMKAQVEHRVPLSRQAVELLQALPCLEGSDWVFWGARKPTISNMAMLELLRGMRPGLTVHGFRSSFSDWAAESTHFPSQTVEMALAHTITNAVEAAYRRGDLIEKRRELMQAWGDYLDGAGQAGETGALVPEQAGQTLSSPRST</sequence>
<evidence type="ECO:0000256" key="3">
    <source>
        <dbReference type="ARBA" id="ARBA00023125"/>
    </source>
</evidence>
<dbReference type="eggNOG" id="COG0582">
    <property type="taxonomic scope" value="Bacteria"/>
</dbReference>
<organism evidence="6 7">
    <name type="scientific">Thiomonas arsenitoxydans (strain DSM 22701 / CIP 110005 / 3As)</name>
    <dbReference type="NCBI Taxonomy" id="426114"/>
    <lineage>
        <taxon>Bacteria</taxon>
        <taxon>Pseudomonadati</taxon>
        <taxon>Pseudomonadota</taxon>
        <taxon>Betaproteobacteria</taxon>
        <taxon>Burkholderiales</taxon>
        <taxon>Thiomonas</taxon>
    </lineage>
</organism>
<evidence type="ECO:0000256" key="4">
    <source>
        <dbReference type="ARBA" id="ARBA00023172"/>
    </source>
</evidence>
<dbReference type="Pfam" id="PF00589">
    <property type="entry name" value="Phage_integrase"/>
    <property type="match status" value="1"/>
</dbReference>
<name>D6CMN2_THIA3</name>
<dbReference type="InterPro" id="IPR050808">
    <property type="entry name" value="Phage_Integrase"/>
</dbReference>
<dbReference type="InterPro" id="IPR002104">
    <property type="entry name" value="Integrase_catalytic"/>
</dbReference>
<dbReference type="Gene3D" id="3.30.160.390">
    <property type="entry name" value="Integrase, DNA-binding domain"/>
    <property type="match status" value="1"/>
</dbReference>
<evidence type="ECO:0000313" key="6">
    <source>
        <dbReference type="EMBL" id="CAZ89810.1"/>
    </source>
</evidence>
<dbReference type="PROSITE" id="PS51898">
    <property type="entry name" value="TYR_RECOMBINASE"/>
    <property type="match status" value="1"/>
</dbReference>
<dbReference type="HOGENOM" id="CLU_027562_0_2_4"/>
<dbReference type="CDD" id="cd00801">
    <property type="entry name" value="INT_P4_C"/>
    <property type="match status" value="1"/>
</dbReference>
<dbReference type="AlphaFoldDB" id="D6CMN2"/>
<accession>D6CMN2</accession>
<evidence type="ECO:0000259" key="5">
    <source>
        <dbReference type="PROSITE" id="PS51898"/>
    </source>
</evidence>
<dbReference type="Pfam" id="PF22022">
    <property type="entry name" value="Phage_int_M"/>
    <property type="match status" value="1"/>
</dbReference>
<dbReference type="Pfam" id="PF13356">
    <property type="entry name" value="Arm-DNA-bind_3"/>
    <property type="match status" value="1"/>
</dbReference>
<dbReference type="Gene3D" id="1.10.150.130">
    <property type="match status" value="1"/>
</dbReference>
<protein>
    <submittedName>
        <fullName evidence="6">Phage integrase</fullName>
    </submittedName>
</protein>
<evidence type="ECO:0000313" key="7">
    <source>
        <dbReference type="Proteomes" id="UP000002372"/>
    </source>
</evidence>
<dbReference type="GO" id="GO:0015074">
    <property type="term" value="P:DNA integration"/>
    <property type="evidence" value="ECO:0007669"/>
    <property type="project" value="UniProtKB-KW"/>
</dbReference>
<dbReference type="EMBL" id="FP475956">
    <property type="protein sequence ID" value="CAZ89810.1"/>
    <property type="molecule type" value="Genomic_DNA"/>
</dbReference>